<gene>
    <name evidence="2" type="ORF">A3A65_04845</name>
</gene>
<sequence length="513" mass="57179">MIKKILFVTLYALICISLVALAVKGQKENPLHFQTVKDTSVGGPFESSNNTSRYALTEAIAEDKTFFFNNPRARFATPDVEEYNGKIFSIFTPGVSFLGLPFYFLGKTVGLPQLLTYSSTVLLALINVLLIIILARKFGGGTYTSILAGFLFLFGTNALTYALTFTQHHASISLILLALLNVMGERTLIKNIYLGVLYSAALLVDLPNGILMLPIIIYALHKHLKTKSHYENIKFTLKLNIIGLLIGAAPFLTLFGWYNYQTTGSYIKVAQMLGRRVDVLPSGEFVSRRQLTINEDEPVRLPFNPRNQLSGLYILLLSDERSWIWYSPVVLLGIVGLILTSKRSIKRSFVIIASSVVLTTTIAYSMFGDPWGGWAFGPRYLIPAAAVLCSGIGIALERYKRKVWFIIPFMMLAMYSIGVNVLGAMTTTQIPPKVEAVNLPSPIPYTYEYNWELMTEKNLNSSLFYNLYLSDKLSSRDFALLYASAAFGLVMILYLASIFENHASLKNTEGKGK</sequence>
<keyword evidence="1" id="KW-1133">Transmembrane helix</keyword>
<feature type="transmembrane region" description="Helical" evidence="1">
    <location>
        <begin position="114"/>
        <end position="135"/>
    </location>
</feature>
<feature type="transmembrane region" description="Helical" evidence="1">
    <location>
        <begin position="479"/>
        <end position="499"/>
    </location>
</feature>
<accession>A0A1G1W452</accession>
<protein>
    <recommendedName>
        <fullName evidence="4">Glycosyltransferase RgtA/B/C/D-like domain-containing protein</fullName>
    </recommendedName>
</protein>
<dbReference type="EMBL" id="MHCL01000003">
    <property type="protein sequence ID" value="OGY22452.1"/>
    <property type="molecule type" value="Genomic_DNA"/>
</dbReference>
<feature type="transmembrane region" description="Helical" evidence="1">
    <location>
        <begin position="241"/>
        <end position="260"/>
    </location>
</feature>
<feature type="transmembrane region" description="Helical" evidence="1">
    <location>
        <begin position="348"/>
        <end position="367"/>
    </location>
</feature>
<evidence type="ECO:0000313" key="3">
    <source>
        <dbReference type="Proteomes" id="UP000176723"/>
    </source>
</evidence>
<reference evidence="2 3" key="1">
    <citation type="journal article" date="2016" name="Nat. Commun.">
        <title>Thousands of microbial genomes shed light on interconnected biogeochemical processes in an aquifer system.</title>
        <authorList>
            <person name="Anantharaman K."/>
            <person name="Brown C.T."/>
            <person name="Hug L.A."/>
            <person name="Sharon I."/>
            <person name="Castelle C.J."/>
            <person name="Probst A.J."/>
            <person name="Thomas B.C."/>
            <person name="Singh A."/>
            <person name="Wilkins M.J."/>
            <person name="Karaoz U."/>
            <person name="Brodie E.L."/>
            <person name="Williams K.H."/>
            <person name="Hubbard S.S."/>
            <person name="Banfield J.F."/>
        </authorList>
    </citation>
    <scope>NUCLEOTIDE SEQUENCE [LARGE SCALE GENOMIC DNA]</scope>
</reference>
<keyword evidence="1" id="KW-0472">Membrane</keyword>
<name>A0A1G1W452_9BACT</name>
<dbReference type="STRING" id="1797593.A3A65_04845"/>
<evidence type="ECO:0008006" key="4">
    <source>
        <dbReference type="Google" id="ProtNLM"/>
    </source>
</evidence>
<feature type="transmembrane region" description="Helical" evidence="1">
    <location>
        <begin position="379"/>
        <end position="396"/>
    </location>
</feature>
<feature type="transmembrane region" description="Helical" evidence="1">
    <location>
        <begin position="141"/>
        <end position="163"/>
    </location>
</feature>
<dbReference type="Proteomes" id="UP000176723">
    <property type="component" value="Unassembled WGS sequence"/>
</dbReference>
<feature type="transmembrane region" description="Helical" evidence="1">
    <location>
        <begin position="323"/>
        <end position="341"/>
    </location>
</feature>
<dbReference type="AlphaFoldDB" id="A0A1G1W452"/>
<feature type="transmembrane region" description="Helical" evidence="1">
    <location>
        <begin position="195"/>
        <end position="220"/>
    </location>
</feature>
<evidence type="ECO:0000313" key="2">
    <source>
        <dbReference type="EMBL" id="OGY22452.1"/>
    </source>
</evidence>
<keyword evidence="1" id="KW-0812">Transmembrane</keyword>
<evidence type="ECO:0000256" key="1">
    <source>
        <dbReference type="SAM" id="Phobius"/>
    </source>
</evidence>
<comment type="caution">
    <text evidence="2">The sequence shown here is derived from an EMBL/GenBank/DDBJ whole genome shotgun (WGS) entry which is preliminary data.</text>
</comment>
<feature type="transmembrane region" description="Helical" evidence="1">
    <location>
        <begin position="170"/>
        <end position="189"/>
    </location>
</feature>
<organism evidence="2 3">
    <name type="scientific">Candidatus Chisholmbacteria bacterium RIFCSPLOWO2_01_FULL_49_14</name>
    <dbReference type="NCBI Taxonomy" id="1797593"/>
    <lineage>
        <taxon>Bacteria</taxon>
        <taxon>Candidatus Chisholmiibacteriota</taxon>
    </lineage>
</organism>
<proteinExistence type="predicted"/>
<feature type="transmembrane region" description="Helical" evidence="1">
    <location>
        <begin position="403"/>
        <end position="425"/>
    </location>
</feature>
<feature type="transmembrane region" description="Helical" evidence="1">
    <location>
        <begin position="87"/>
        <end position="105"/>
    </location>
</feature>